<evidence type="ECO:0000256" key="1">
    <source>
        <dbReference type="SAM" id="MobiDB-lite"/>
    </source>
</evidence>
<dbReference type="Proteomes" id="UP000198500">
    <property type="component" value="Unassembled WGS sequence"/>
</dbReference>
<dbReference type="AlphaFoldDB" id="A0A1H2ZKL6"/>
<feature type="domain" description="N-acetyltransferase" evidence="2">
    <location>
        <begin position="29"/>
        <end position="195"/>
    </location>
</feature>
<dbReference type="InterPro" id="IPR000182">
    <property type="entry name" value="GNAT_dom"/>
</dbReference>
<feature type="compositionally biased region" description="Polar residues" evidence="1">
    <location>
        <begin position="1"/>
        <end position="13"/>
    </location>
</feature>
<dbReference type="SUPFAM" id="SSF55729">
    <property type="entry name" value="Acyl-CoA N-acyltransferases (Nat)"/>
    <property type="match status" value="1"/>
</dbReference>
<evidence type="ECO:0000259" key="2">
    <source>
        <dbReference type="PROSITE" id="PS51186"/>
    </source>
</evidence>
<dbReference type="STRING" id="574349.SAMN05443545_104177"/>
<dbReference type="PROSITE" id="PS51186">
    <property type="entry name" value="GNAT"/>
    <property type="match status" value="1"/>
</dbReference>
<accession>A0A1H2ZKL6</accession>
<protein>
    <recommendedName>
        <fullName evidence="2">N-acetyltransferase domain-containing protein</fullName>
    </recommendedName>
</protein>
<dbReference type="OrthoDB" id="6155025at2"/>
<keyword evidence="4" id="KW-1185">Reference proteome</keyword>
<sequence>MLTTLKQWFSSVSGDRPEASMEGQEAISPSLVSPDPEDIERFLEAAERAERHGHSPWVMNDSHRIDTLRRALEFTLHRGVWLQPDGERVAYWQGQLLRLRHGQGPTLGMALVCRPDEESAWQLRFFFIEPEWQGHGHGARLLQALRGTLEGAPLQVRLPLSCHAAVRSLEQAGFDRMHVDAGEVVRFEASAIWRR</sequence>
<name>A0A1H2ZKL6_9GAMM</name>
<dbReference type="RefSeq" id="WP_092569194.1">
    <property type="nucleotide sequence ID" value="NZ_BMXH01000001.1"/>
</dbReference>
<dbReference type="EMBL" id="FNNI01000004">
    <property type="protein sequence ID" value="SDX17946.1"/>
    <property type="molecule type" value="Genomic_DNA"/>
</dbReference>
<evidence type="ECO:0000313" key="3">
    <source>
        <dbReference type="EMBL" id="SDX17946.1"/>
    </source>
</evidence>
<proteinExistence type="predicted"/>
<dbReference type="GO" id="GO:0016747">
    <property type="term" value="F:acyltransferase activity, transferring groups other than amino-acyl groups"/>
    <property type="evidence" value="ECO:0007669"/>
    <property type="project" value="InterPro"/>
</dbReference>
<dbReference type="InterPro" id="IPR016181">
    <property type="entry name" value="Acyl_CoA_acyltransferase"/>
</dbReference>
<dbReference type="CDD" id="cd04301">
    <property type="entry name" value="NAT_SF"/>
    <property type="match status" value="1"/>
</dbReference>
<reference evidence="3 4" key="1">
    <citation type="submission" date="2016-10" db="EMBL/GenBank/DDBJ databases">
        <authorList>
            <person name="de Groot N.N."/>
        </authorList>
    </citation>
    <scope>NUCLEOTIDE SEQUENCE [LARGE SCALE GENOMIC DNA]</scope>
    <source>
        <strain evidence="3 4">DSM 19219</strain>
    </source>
</reference>
<evidence type="ECO:0000313" key="4">
    <source>
        <dbReference type="Proteomes" id="UP000198500"/>
    </source>
</evidence>
<dbReference type="Gene3D" id="3.40.630.30">
    <property type="match status" value="1"/>
</dbReference>
<gene>
    <name evidence="3" type="ORF">SAMN05443545_104177</name>
</gene>
<feature type="region of interest" description="Disordered" evidence="1">
    <location>
        <begin position="1"/>
        <end position="35"/>
    </location>
</feature>
<organism evidence="3 4">
    <name type="scientific">Aidingimonas halophila</name>
    <dbReference type="NCBI Taxonomy" id="574349"/>
    <lineage>
        <taxon>Bacteria</taxon>
        <taxon>Pseudomonadati</taxon>
        <taxon>Pseudomonadota</taxon>
        <taxon>Gammaproteobacteria</taxon>
        <taxon>Oceanospirillales</taxon>
        <taxon>Halomonadaceae</taxon>
        <taxon>Aidingimonas</taxon>
    </lineage>
</organism>